<dbReference type="KEGG" id="stha:NCTC11429_02970"/>
<evidence type="ECO:0000259" key="1">
    <source>
        <dbReference type="Pfam" id="PF04773"/>
    </source>
</evidence>
<dbReference type="AlphaFoldDB" id="A0A4U9VB89"/>
<organism evidence="3 4">
    <name type="scientific">Sphingobacterium thalpophilum</name>
    <dbReference type="NCBI Taxonomy" id="259"/>
    <lineage>
        <taxon>Bacteria</taxon>
        <taxon>Pseudomonadati</taxon>
        <taxon>Bacteroidota</taxon>
        <taxon>Sphingobacteriia</taxon>
        <taxon>Sphingobacteriales</taxon>
        <taxon>Sphingobacteriaceae</taxon>
        <taxon>Sphingobacterium</taxon>
    </lineage>
</organism>
<dbReference type="STRING" id="1123265.GCA_000686625_02650"/>
<gene>
    <name evidence="3" type="ORF">NCTC11429_02970</name>
</gene>
<protein>
    <submittedName>
        <fullName evidence="3">Fec operon regulator FecR</fullName>
    </submittedName>
</protein>
<dbReference type="Proteomes" id="UP000308196">
    <property type="component" value="Chromosome"/>
</dbReference>
<reference evidence="3 4" key="1">
    <citation type="submission" date="2019-05" db="EMBL/GenBank/DDBJ databases">
        <authorList>
            <consortium name="Pathogen Informatics"/>
        </authorList>
    </citation>
    <scope>NUCLEOTIDE SEQUENCE [LARGE SCALE GENOMIC DNA]</scope>
    <source>
        <strain evidence="3 4">NCTC11429</strain>
    </source>
</reference>
<dbReference type="Gene3D" id="2.60.120.1440">
    <property type="match status" value="1"/>
</dbReference>
<accession>A0A4U9VB89</accession>
<dbReference type="InterPro" id="IPR012373">
    <property type="entry name" value="Ferrdict_sens_TM"/>
</dbReference>
<feature type="domain" description="Protein FecR C-terminal" evidence="2">
    <location>
        <begin position="339"/>
        <end position="407"/>
    </location>
</feature>
<name>A0A4U9VB89_9SPHI</name>
<dbReference type="Gene3D" id="3.55.50.30">
    <property type="match status" value="1"/>
</dbReference>
<sequence>MDEQLITNELLKRYLQGKCSAAEQQLVTDFLDNPDNVAQLHRIMSEETAVLWDLPALATRLHNEQIAHWQHRLHERMVREQCAPKAKEEQSVHTPAIFKMPPLRYTAAALLLVGLAGLLWLLTQQGEGGAQGMAQQENSMPGTDRAILQLSDGSTISLSDAANGKLVDEAGVSIRKTAAGEIIYTAAGKTASARSFNSIRTPNGGQYRITLPDGSRALLNAASSLTYPVEFEKNERRVKMTGEVYFEIAKVNNDSKQRVPFFVETDKQVIEVLGTTFNVNAYANETYDCTTLVEGSVRLLATGSGKSELLKPGQQAMVGAAMQLSTADMQQNLAWVNGYFVFRREELGSILRKIARWYDVTVECPPELSSMKFTGKVSRSQSLAAVVEMISSINKVKLDIKERRIIVKQ</sequence>
<evidence type="ECO:0000313" key="3">
    <source>
        <dbReference type="EMBL" id="VTR44030.1"/>
    </source>
</evidence>
<evidence type="ECO:0000259" key="2">
    <source>
        <dbReference type="Pfam" id="PF16344"/>
    </source>
</evidence>
<dbReference type="PANTHER" id="PTHR30273">
    <property type="entry name" value="PERIPLASMIC SIGNAL SENSOR AND SIGMA FACTOR ACTIVATOR FECR-RELATED"/>
    <property type="match status" value="1"/>
</dbReference>
<dbReference type="GeneID" id="78463663"/>
<dbReference type="Pfam" id="PF04773">
    <property type="entry name" value="FecR"/>
    <property type="match status" value="1"/>
</dbReference>
<dbReference type="EMBL" id="LR590484">
    <property type="protein sequence ID" value="VTR44030.1"/>
    <property type="molecule type" value="Genomic_DNA"/>
</dbReference>
<dbReference type="InterPro" id="IPR032508">
    <property type="entry name" value="FecR_C"/>
</dbReference>
<evidence type="ECO:0000313" key="4">
    <source>
        <dbReference type="Proteomes" id="UP000308196"/>
    </source>
</evidence>
<dbReference type="GO" id="GO:0016989">
    <property type="term" value="F:sigma factor antagonist activity"/>
    <property type="evidence" value="ECO:0007669"/>
    <property type="project" value="TreeGrafter"/>
</dbReference>
<dbReference type="InterPro" id="IPR006860">
    <property type="entry name" value="FecR"/>
</dbReference>
<feature type="domain" description="FecR protein" evidence="1">
    <location>
        <begin position="198"/>
        <end position="298"/>
    </location>
</feature>
<dbReference type="Pfam" id="PF16344">
    <property type="entry name" value="FecR_C"/>
    <property type="match status" value="1"/>
</dbReference>
<proteinExistence type="predicted"/>
<dbReference type="PANTHER" id="PTHR30273:SF2">
    <property type="entry name" value="PROTEIN FECR"/>
    <property type="match status" value="1"/>
</dbReference>
<dbReference type="RefSeq" id="WP_028069766.1">
    <property type="nucleotide sequence ID" value="NZ_LR590484.1"/>
</dbReference>